<keyword evidence="1" id="KW-1133">Transmembrane helix</keyword>
<gene>
    <name evidence="2" type="ORF">KGQ19_00620</name>
</gene>
<feature type="transmembrane region" description="Helical" evidence="1">
    <location>
        <begin position="12"/>
        <end position="33"/>
    </location>
</feature>
<sequence length="153" mass="15913">MSLRQLRNNDEGFATLFVVIMATALMLVIGLVVDGGAVASARAEALDEATAAGRAAAQMIDADTLLRDNTVILNPEAAKKAAQDYIASTGDKATVHIEQELPGTVETGAATSGPSVTVSVTRTVKTQFLFMVGFSSISQTVTATVRPETGRLS</sequence>
<reference evidence="2 3" key="1">
    <citation type="submission" date="2020-02" db="EMBL/GenBank/DDBJ databases">
        <title>Acidophilic actinobacteria isolated from forest soil.</title>
        <authorList>
            <person name="Golinska P."/>
        </authorList>
    </citation>
    <scope>NUCLEOTIDE SEQUENCE [LARGE SCALE GENOMIC DNA]</scope>
    <source>
        <strain evidence="2 3">NL8</strain>
    </source>
</reference>
<organism evidence="2 3">
    <name type="scientific">Catenulispora pinistramenti</name>
    <dbReference type="NCBI Taxonomy" id="2705254"/>
    <lineage>
        <taxon>Bacteria</taxon>
        <taxon>Bacillati</taxon>
        <taxon>Actinomycetota</taxon>
        <taxon>Actinomycetes</taxon>
        <taxon>Catenulisporales</taxon>
        <taxon>Catenulisporaceae</taxon>
        <taxon>Catenulispora</taxon>
    </lineage>
</organism>
<keyword evidence="3" id="KW-1185">Reference proteome</keyword>
<evidence type="ECO:0008006" key="4">
    <source>
        <dbReference type="Google" id="ProtNLM"/>
    </source>
</evidence>
<keyword evidence="1" id="KW-0812">Transmembrane</keyword>
<dbReference type="EMBL" id="JAAFYZ010000002">
    <property type="protein sequence ID" value="MBS2545362.1"/>
    <property type="molecule type" value="Genomic_DNA"/>
</dbReference>
<proteinExistence type="predicted"/>
<name>A0ABS5KH52_9ACTN</name>
<evidence type="ECO:0000313" key="2">
    <source>
        <dbReference type="EMBL" id="MBS2545362.1"/>
    </source>
</evidence>
<protein>
    <recommendedName>
        <fullName evidence="4">Flp pilus-assembly TadG-like N-terminal domain-containing protein</fullName>
    </recommendedName>
</protein>
<evidence type="ECO:0000313" key="3">
    <source>
        <dbReference type="Proteomes" id="UP000730482"/>
    </source>
</evidence>
<accession>A0ABS5KH52</accession>
<evidence type="ECO:0000256" key="1">
    <source>
        <dbReference type="SAM" id="Phobius"/>
    </source>
</evidence>
<keyword evidence="1" id="KW-0472">Membrane</keyword>
<dbReference type="Proteomes" id="UP000730482">
    <property type="component" value="Unassembled WGS sequence"/>
</dbReference>
<dbReference type="RefSeq" id="WP_212007028.1">
    <property type="nucleotide sequence ID" value="NZ_JAAFYZ010000002.1"/>
</dbReference>
<comment type="caution">
    <text evidence="2">The sequence shown here is derived from an EMBL/GenBank/DDBJ whole genome shotgun (WGS) entry which is preliminary data.</text>
</comment>